<reference evidence="2" key="1">
    <citation type="journal article" date="2019" name="Int. J. Syst. Evol. Microbiol.">
        <title>The Global Catalogue of Microorganisms (GCM) 10K type strain sequencing project: providing services to taxonomists for standard genome sequencing and annotation.</title>
        <authorList>
            <consortium name="The Broad Institute Genomics Platform"/>
            <consortium name="The Broad Institute Genome Sequencing Center for Infectious Disease"/>
            <person name="Wu L."/>
            <person name="Ma J."/>
        </authorList>
    </citation>
    <scope>NUCLEOTIDE SEQUENCE [LARGE SCALE GENOMIC DNA]</scope>
    <source>
        <strain evidence="2">CECT 7069</strain>
    </source>
</reference>
<accession>A0ABT8BIV0</accession>
<dbReference type="Proteomes" id="UP001224644">
    <property type="component" value="Unassembled WGS sequence"/>
</dbReference>
<evidence type="ECO:0000313" key="2">
    <source>
        <dbReference type="Proteomes" id="UP001224644"/>
    </source>
</evidence>
<protein>
    <recommendedName>
        <fullName evidence="3">PepSY domain-containing protein</fullName>
    </recommendedName>
</protein>
<evidence type="ECO:0008006" key="3">
    <source>
        <dbReference type="Google" id="ProtNLM"/>
    </source>
</evidence>
<dbReference type="RefSeq" id="WP_238228377.1">
    <property type="nucleotide sequence ID" value="NZ_BPQD01000045.1"/>
</dbReference>
<keyword evidence="2" id="KW-1185">Reference proteome</keyword>
<evidence type="ECO:0000313" key="1">
    <source>
        <dbReference type="EMBL" id="MDN3592006.1"/>
    </source>
</evidence>
<sequence length="67" mass="7614">MAAQDDAPKRVYRAITRHSDGRIIHVRVIQATSDAEAIRIVIERGSDIRTDLWDENGLVQRFGQPNN</sequence>
<comment type="caution">
    <text evidence="1">The sequence shown here is derived from an EMBL/GenBank/DDBJ whole genome shotgun (WGS) entry which is preliminary data.</text>
</comment>
<proteinExistence type="predicted"/>
<organism evidence="1 2">
    <name type="scientific">Methylobacterium adhaesivum</name>
    <dbReference type="NCBI Taxonomy" id="333297"/>
    <lineage>
        <taxon>Bacteria</taxon>
        <taxon>Pseudomonadati</taxon>
        <taxon>Pseudomonadota</taxon>
        <taxon>Alphaproteobacteria</taxon>
        <taxon>Hyphomicrobiales</taxon>
        <taxon>Methylobacteriaceae</taxon>
        <taxon>Methylobacterium</taxon>
    </lineage>
</organism>
<dbReference type="EMBL" id="JAUFPX010000015">
    <property type="protein sequence ID" value="MDN3592006.1"/>
    <property type="molecule type" value="Genomic_DNA"/>
</dbReference>
<name>A0ABT8BIV0_9HYPH</name>
<gene>
    <name evidence="1" type="ORF">QWZ12_15510</name>
</gene>